<feature type="compositionally biased region" description="Low complexity" evidence="2">
    <location>
        <begin position="1493"/>
        <end position="1504"/>
    </location>
</feature>
<evidence type="ECO:0000313" key="4">
    <source>
        <dbReference type="Proteomes" id="UP001283361"/>
    </source>
</evidence>
<comment type="caution">
    <text evidence="3">The sequence shown here is derived from an EMBL/GenBank/DDBJ whole genome shotgun (WGS) entry which is preliminary data.</text>
</comment>
<feature type="compositionally biased region" description="Basic residues" evidence="2">
    <location>
        <begin position="314"/>
        <end position="323"/>
    </location>
</feature>
<keyword evidence="1" id="KW-0175">Coiled coil</keyword>
<feature type="coiled-coil region" evidence="1">
    <location>
        <begin position="1364"/>
        <end position="1398"/>
    </location>
</feature>
<sequence length="2236" mass="244264">MDGSDQDSATDVFKSGLLTTPSDDPKIESLEQASLGEAEVESDEHIEQQQEYMDGELIEPDGQRSSVSLDEDGGTHFEGSQSQETVIRRGFPPVSLPETGRCESPTGLDISGDNNVVFDPVQRLNFDDDEDEDVDNDNEGEYYSDAAQSYDPLESEMHQRPVVNGSEQGESARSSGFRSLHDQGQNVRIIEGHDSSFLDDAPQQVQQPASYGFNFLHTQMIQLPTFSGLNASGLTNNGGTSPGFPINHSRLLSEEEQTHNMYDSLEREDGSSILGEGIHNHVAGEDTDDLQQYFSSGERGSIPLPAANGVGHQHQFHNHHHHHGDNEAFWDHDDSSDHGSYLSNSHPHPVISDSASSPQHGRLQSPPRNFQVELCAAHTIPPSDSSFFSSGRQGDGFHSPLERDSGSVGEDDPQNFDEDNTDPLNAELSEEGLLQDTQMYAQPVTSASNLVNSASLQRDAAGNNFLQSYNTAQCSASGLNLSQTANSKARQQMDNPQQTPPKNLAWSQSQHQPVVELSTESGGIFDGPSQGDRRQAGAGRSVSCKDLPQAAALNMSGGAIPKKPQTQGNRVQQKRRPAVQGSASSNDSNKLIGTGLRATSQPPARKAGVPGATGNDKARQKQGIGQRITSLPEVGRGTLLGSSDTSSLHQGRQLQGKMSTGSPLASRANSHTSLASSAGSTNSRVSGVGKESHLVRSQKIQQGGQMPTSTVQEGKHSSLAIANKSHGISASTGQSVMSALPNTTLPRQVSAQNRPSPANQQEKTRNTLSGKQHVGESEKEEHLHHNMPSQVGNPHTLKGFPQQGRSHARPHQNVGRGNLSGNHIPQSLNGQGGHPLGKQHYRYSHGSSQGHDQGHKQQSLQHNLSVQASGASPRGSDGALLSGASPSGSEGSHRSVSHESVMSQMEALRKQGHRLSPAELNQSHRGSDVQGMEEVRHHLQNILSLGGGSFTGTDQLETASDLFLSEQPVNRELNFDTDSSSFIGPSGPGDMSEILENFPTFSSKMFANVPAGSAWLDTSAHSSNNQAQHTRTQQLRDCLEKEMYRRKHCEEHIQKLNTKLLEVQQQLAVAVSTDKRKDIMIEQLDKQLARVVEGWKKREAEKDDFLKTLTQEKVQIEETLQSQQGMINNFEVELAQTVDELKKEKEKSAQTIRHLKEDIYEAERAKESAVEQLESERDKYQAVAEEWQSLKESKAGLEQTAQQAQENLEQEKERWGLKEHELNNKIAEVKEATQKVVNIEKVKTEELKKKKEAAELECTDLKAEMKKVVLDMEQLLREKESQKVEMSIMEAKFESAQRKLEADLHAQMEKEIADQASEFHSRLDSTVEEMSERHRRQVGELHQRHQRDLAQQAAAINDQRDQKDDEFRHQITDLEEKLQELRTENSALKQSKLKLESQRMEILTKLQLMMQSQWNEAVSLLVNTPQKKSLNSSFLSSSQSGSQLASALAVADGSASVTSLNLLTSSVNGMGAVARSGGGDSQSGPPHSLGKRSGSPPSQPSVSSIDADKGRGTRVNRQVEEDAHAQLDKMGRVEDYLERLNQHMEIPMTRNDLHQMPTDGKNASVSSTTTNTVVASNNSSIDMSAQQQQQHGFRRPAAYSHPVGANYSGEQRDLQSQTKLLPPTSSPSHRTVEGATQVHGFVTGQGGERIITTGPVDENSAPARAQRVGAEQWPQAVPMGSPQQSSWPLSDTAAGFGVPSSSTYQQGDQDMRSQNRNLQSHQQRPHVPSHNHQRHHPHDGWSGQHETDDNSVSVPNIQHHYPTTISSSASSSSPRAQSQQLRHHQHRQDQMSPPHPQEQTHVYSKSPKDRQRRTASNINIYTPGSPTYMSSPERYNNSSDQWSPSGLATGGHQMASTAAGVGTSQVKRPGQRQFSYIRQTGQLNESLSPPVKQTAERDHTDTASEDSSSFHDPTRLQANYSQLSEKLDEHQSRQGELQHYIRMLLSKAPGSVCSEPERDAVLEPSILESSRDLTERLLSSLVRNKEVDLDLNDTATAMEVTSQLSRLQELREKEQALQGHREDSAHSLPPHVSRPKEDQASANLSNLIDDNGVISAQGLSEISQLLMMYREQWETNPEAAYQGHVAGQLMEALREMATTVSPEQTKVKDAKKSAEAKVSPKSQRTRRAKKMLNSSQSLGELTLSTNPDSSQLDRSIAGKGGSSAGAVGTRRKVAGSNKSAGTVPVASASHHHHNHNSSHMGEASGKDRKLGPVGSAQSKTSGGGSKTGGGSGPVWK</sequence>
<feature type="compositionally biased region" description="Low complexity" evidence="2">
    <location>
        <begin position="637"/>
        <end position="648"/>
    </location>
</feature>
<feature type="compositionally biased region" description="Basic and acidic residues" evidence="2">
    <location>
        <begin position="2105"/>
        <end position="2115"/>
    </location>
</feature>
<feature type="compositionally biased region" description="Gly residues" evidence="2">
    <location>
        <begin position="2221"/>
        <end position="2236"/>
    </location>
</feature>
<feature type="compositionally biased region" description="Low complexity" evidence="2">
    <location>
        <begin position="1766"/>
        <end position="1780"/>
    </location>
</feature>
<feature type="region of interest" description="Disordered" evidence="2">
    <location>
        <begin position="2012"/>
        <end position="2038"/>
    </location>
</feature>
<dbReference type="PANTHER" id="PTHR34439">
    <property type="entry name" value="CENTROBIN"/>
    <property type="match status" value="1"/>
</dbReference>
<feature type="compositionally biased region" description="Polar residues" evidence="2">
    <location>
        <begin position="1862"/>
        <end position="1887"/>
    </location>
</feature>
<proteinExistence type="predicted"/>
<feature type="compositionally biased region" description="Polar residues" evidence="2">
    <location>
        <begin position="845"/>
        <end position="870"/>
    </location>
</feature>
<feature type="compositionally biased region" description="Polar residues" evidence="2">
    <location>
        <begin position="581"/>
        <end position="602"/>
    </location>
</feature>
<feature type="region of interest" description="Disordered" evidence="2">
    <location>
        <begin position="1587"/>
        <end position="1914"/>
    </location>
</feature>
<dbReference type="GO" id="GO:0051299">
    <property type="term" value="P:centrosome separation"/>
    <property type="evidence" value="ECO:0007669"/>
    <property type="project" value="TreeGrafter"/>
</dbReference>
<keyword evidence="4" id="KW-1185">Reference proteome</keyword>
<dbReference type="InterPro" id="IPR038923">
    <property type="entry name" value="Centrobin"/>
</dbReference>
<feature type="coiled-coil region" evidence="1">
    <location>
        <begin position="1106"/>
        <end position="1299"/>
    </location>
</feature>
<feature type="region of interest" description="Disordered" evidence="2">
    <location>
        <begin position="382"/>
        <end position="424"/>
    </location>
</feature>
<feature type="compositionally biased region" description="Basic residues" evidence="2">
    <location>
        <begin position="1723"/>
        <end position="1737"/>
    </location>
</feature>
<feature type="compositionally biased region" description="Acidic residues" evidence="2">
    <location>
        <begin position="409"/>
        <end position="421"/>
    </location>
</feature>
<feature type="compositionally biased region" description="Polar residues" evidence="2">
    <location>
        <begin position="483"/>
        <end position="512"/>
    </location>
</feature>
<feature type="compositionally biased region" description="Polar residues" evidence="2">
    <location>
        <begin position="747"/>
        <end position="770"/>
    </location>
</feature>
<dbReference type="PANTHER" id="PTHR34439:SF1">
    <property type="entry name" value="CENTROBIN"/>
    <property type="match status" value="1"/>
</dbReference>
<evidence type="ECO:0008006" key="5">
    <source>
        <dbReference type="Google" id="ProtNLM"/>
    </source>
</evidence>
<feature type="compositionally biased region" description="Basic and acidic residues" evidence="2">
    <location>
        <begin position="2012"/>
        <end position="2025"/>
    </location>
</feature>
<accession>A0AAE1CR58</accession>
<organism evidence="3 4">
    <name type="scientific">Elysia crispata</name>
    <name type="common">lettuce slug</name>
    <dbReference type="NCBI Taxonomy" id="231223"/>
    <lineage>
        <taxon>Eukaryota</taxon>
        <taxon>Metazoa</taxon>
        <taxon>Spiralia</taxon>
        <taxon>Lophotrochozoa</taxon>
        <taxon>Mollusca</taxon>
        <taxon>Gastropoda</taxon>
        <taxon>Heterobranchia</taxon>
        <taxon>Euthyneura</taxon>
        <taxon>Panpulmonata</taxon>
        <taxon>Sacoglossa</taxon>
        <taxon>Placobranchoidea</taxon>
        <taxon>Plakobranchidae</taxon>
        <taxon>Elysia</taxon>
    </lineage>
</organism>
<feature type="region of interest" description="Disordered" evidence="2">
    <location>
        <begin position="483"/>
        <end position="542"/>
    </location>
</feature>
<feature type="compositionally biased region" description="Polar residues" evidence="2">
    <location>
        <begin position="1814"/>
        <end position="1846"/>
    </location>
</feature>
<feature type="region of interest" description="Disordered" evidence="2">
    <location>
        <begin position="295"/>
        <end position="366"/>
    </location>
</feature>
<feature type="region of interest" description="Disordered" evidence="2">
    <location>
        <begin position="747"/>
        <end position="931"/>
    </location>
</feature>
<dbReference type="GO" id="GO:0005813">
    <property type="term" value="C:centrosome"/>
    <property type="evidence" value="ECO:0007669"/>
    <property type="project" value="TreeGrafter"/>
</dbReference>
<dbReference type="EMBL" id="JAWDGP010007087">
    <property type="protein sequence ID" value="KAK3730222.1"/>
    <property type="molecule type" value="Genomic_DNA"/>
</dbReference>
<gene>
    <name evidence="3" type="ORF">RRG08_034967</name>
</gene>
<feature type="region of interest" description="Disordered" evidence="2">
    <location>
        <begin position="556"/>
        <end position="716"/>
    </location>
</feature>
<feature type="compositionally biased region" description="Basic and acidic residues" evidence="2">
    <location>
        <begin position="773"/>
        <end position="784"/>
    </location>
</feature>
<dbReference type="GO" id="GO:0005814">
    <property type="term" value="C:centriole"/>
    <property type="evidence" value="ECO:0007669"/>
    <property type="project" value="TreeGrafter"/>
</dbReference>
<feature type="compositionally biased region" description="Basic and acidic residues" evidence="2">
    <location>
        <begin position="1506"/>
        <end position="1515"/>
    </location>
</feature>
<feature type="compositionally biased region" description="Polar residues" evidence="2">
    <location>
        <begin position="698"/>
        <end position="712"/>
    </location>
</feature>
<evidence type="ECO:0000256" key="2">
    <source>
        <dbReference type="SAM" id="MobiDB-lite"/>
    </source>
</evidence>
<feature type="compositionally biased region" description="Polar residues" evidence="2">
    <location>
        <begin position="1750"/>
        <end position="1765"/>
    </location>
</feature>
<feature type="compositionally biased region" description="Polar residues" evidence="2">
    <location>
        <begin position="1699"/>
        <end position="1722"/>
    </location>
</feature>
<feature type="region of interest" description="Disordered" evidence="2">
    <location>
        <begin position="1"/>
        <end position="115"/>
    </location>
</feature>
<dbReference type="GO" id="GO:1902017">
    <property type="term" value="P:regulation of cilium assembly"/>
    <property type="evidence" value="ECO:0007669"/>
    <property type="project" value="InterPro"/>
</dbReference>
<feature type="compositionally biased region" description="Basic and acidic residues" evidence="2">
    <location>
        <begin position="1894"/>
        <end position="1914"/>
    </location>
</feature>
<reference evidence="3" key="1">
    <citation type="journal article" date="2023" name="G3 (Bethesda)">
        <title>A reference genome for the long-term kleptoplast-retaining sea slug Elysia crispata morphotype clarki.</title>
        <authorList>
            <person name="Eastman K.E."/>
            <person name="Pendleton A.L."/>
            <person name="Shaikh M.A."/>
            <person name="Suttiyut T."/>
            <person name="Ogas R."/>
            <person name="Tomko P."/>
            <person name="Gavelis G."/>
            <person name="Widhalm J.R."/>
            <person name="Wisecaver J.H."/>
        </authorList>
    </citation>
    <scope>NUCLEOTIDE SEQUENCE</scope>
    <source>
        <strain evidence="3">ECLA1</strain>
    </source>
</reference>
<feature type="region of interest" description="Disordered" evidence="2">
    <location>
        <begin position="2097"/>
        <end position="2236"/>
    </location>
</feature>
<evidence type="ECO:0000313" key="3">
    <source>
        <dbReference type="EMBL" id="KAK3730222.1"/>
    </source>
</evidence>
<feature type="compositionally biased region" description="Polar residues" evidence="2">
    <location>
        <begin position="819"/>
        <end position="829"/>
    </location>
</feature>
<feature type="compositionally biased region" description="Basic and acidic residues" evidence="2">
    <location>
        <begin position="324"/>
        <end position="337"/>
    </location>
</feature>
<dbReference type="GO" id="GO:1902410">
    <property type="term" value="P:mitotic cytokinetic process"/>
    <property type="evidence" value="ECO:0007669"/>
    <property type="project" value="TreeGrafter"/>
</dbReference>
<dbReference type="GO" id="GO:0007099">
    <property type="term" value="P:centriole replication"/>
    <property type="evidence" value="ECO:0007669"/>
    <property type="project" value="InterPro"/>
</dbReference>
<feature type="compositionally biased region" description="Low complexity" evidence="2">
    <location>
        <begin position="875"/>
        <end position="890"/>
    </location>
</feature>
<dbReference type="Proteomes" id="UP001283361">
    <property type="component" value="Unassembled WGS sequence"/>
</dbReference>
<name>A0AAE1CR58_9GAST</name>
<evidence type="ECO:0000256" key="1">
    <source>
        <dbReference type="SAM" id="Coils"/>
    </source>
</evidence>
<feature type="compositionally biased region" description="Polar residues" evidence="2">
    <location>
        <begin position="2132"/>
        <end position="2153"/>
    </location>
</feature>
<feature type="compositionally biased region" description="Polar residues" evidence="2">
    <location>
        <begin position="382"/>
        <end position="392"/>
    </location>
</feature>
<protein>
    <recommendedName>
        <fullName evidence="5">Centrobin</fullName>
    </recommendedName>
</protein>
<feature type="compositionally biased region" description="Polar residues" evidence="2">
    <location>
        <begin position="649"/>
        <end position="685"/>
    </location>
</feature>
<feature type="region of interest" description="Disordered" evidence="2">
    <location>
        <begin position="1473"/>
        <end position="1515"/>
    </location>
</feature>